<feature type="compositionally biased region" description="Polar residues" evidence="2">
    <location>
        <begin position="222"/>
        <end position="231"/>
    </location>
</feature>
<dbReference type="OrthoDB" id="3874060at2759"/>
<dbReference type="InterPro" id="IPR052783">
    <property type="entry name" value="Metabolic/Drug-Res_Regulator"/>
</dbReference>
<reference evidence="4" key="1">
    <citation type="submission" date="2020-06" db="EMBL/GenBank/DDBJ databases">
        <authorList>
            <person name="Onetto C."/>
        </authorList>
    </citation>
    <scope>NUCLEOTIDE SEQUENCE</scope>
</reference>
<dbReference type="GO" id="GO:0000981">
    <property type="term" value="F:DNA-binding transcription factor activity, RNA polymerase II-specific"/>
    <property type="evidence" value="ECO:0007669"/>
    <property type="project" value="InterPro"/>
</dbReference>
<name>A0A9N8JIX5_9PEZI</name>
<keyword evidence="1" id="KW-0539">Nucleus</keyword>
<dbReference type="GO" id="GO:0008270">
    <property type="term" value="F:zinc ion binding"/>
    <property type="evidence" value="ECO:0007669"/>
    <property type="project" value="InterPro"/>
</dbReference>
<keyword evidence="5" id="KW-1185">Reference proteome</keyword>
<dbReference type="PANTHER" id="PTHR47655">
    <property type="entry name" value="QUINIC ACID UTILIZATION ACTIVATOR"/>
    <property type="match status" value="1"/>
</dbReference>
<dbReference type="Proteomes" id="UP000714618">
    <property type="component" value="Unassembled WGS sequence"/>
</dbReference>
<dbReference type="Pfam" id="PF00172">
    <property type="entry name" value="Zn_clus"/>
    <property type="match status" value="1"/>
</dbReference>
<feature type="region of interest" description="Disordered" evidence="2">
    <location>
        <begin position="294"/>
        <end position="336"/>
    </location>
</feature>
<comment type="caution">
    <text evidence="4">The sequence shown here is derived from an EMBL/GenBank/DDBJ whole genome shotgun (WGS) entry which is preliminary data.</text>
</comment>
<evidence type="ECO:0000256" key="2">
    <source>
        <dbReference type="SAM" id="MobiDB-lite"/>
    </source>
</evidence>
<accession>A0A9N8JIX5</accession>
<dbReference type="AlphaFoldDB" id="A0A9N8JIX5"/>
<dbReference type="EMBL" id="CAIJEO010000003">
    <property type="protein sequence ID" value="CAD0088200.1"/>
    <property type="molecule type" value="Genomic_DNA"/>
</dbReference>
<dbReference type="SUPFAM" id="SSF57701">
    <property type="entry name" value="Zn2/Cys6 DNA-binding domain"/>
    <property type="match status" value="1"/>
</dbReference>
<dbReference type="SMART" id="SM00066">
    <property type="entry name" value="GAL4"/>
    <property type="match status" value="1"/>
</dbReference>
<feature type="domain" description="Zn(2)-C6 fungal-type" evidence="3">
    <location>
        <begin position="23"/>
        <end position="52"/>
    </location>
</feature>
<proteinExistence type="predicted"/>
<dbReference type="PROSITE" id="PS00463">
    <property type="entry name" value="ZN2_CY6_FUNGAL_1"/>
    <property type="match status" value="1"/>
</dbReference>
<feature type="region of interest" description="Disordered" evidence="2">
    <location>
        <begin position="217"/>
        <end position="244"/>
    </location>
</feature>
<evidence type="ECO:0000313" key="5">
    <source>
        <dbReference type="Proteomes" id="UP000714618"/>
    </source>
</evidence>
<dbReference type="PANTHER" id="PTHR47655:SF3">
    <property type="entry name" value="ZN(II)2CYS6 TRANSCRIPTION FACTOR (EUROFUNG)"/>
    <property type="match status" value="1"/>
</dbReference>
<dbReference type="CDD" id="cd00067">
    <property type="entry name" value="GAL4"/>
    <property type="match status" value="1"/>
</dbReference>
<evidence type="ECO:0000259" key="3">
    <source>
        <dbReference type="PROSITE" id="PS50048"/>
    </source>
</evidence>
<feature type="region of interest" description="Disordered" evidence="2">
    <location>
        <begin position="125"/>
        <end position="185"/>
    </location>
</feature>
<dbReference type="Gene3D" id="4.10.240.10">
    <property type="entry name" value="Zn(2)-C6 fungal-type DNA-binding domain"/>
    <property type="match status" value="1"/>
</dbReference>
<protein>
    <recommendedName>
        <fullName evidence="3">Zn(2)-C6 fungal-type domain-containing protein</fullName>
    </recommendedName>
</protein>
<dbReference type="InterPro" id="IPR001138">
    <property type="entry name" value="Zn2Cys6_DnaBD"/>
</dbReference>
<gene>
    <name evidence="4" type="ORF">AWRI4233_LOCUS1483</name>
</gene>
<evidence type="ECO:0000256" key="1">
    <source>
        <dbReference type="ARBA" id="ARBA00023242"/>
    </source>
</evidence>
<evidence type="ECO:0000313" key="4">
    <source>
        <dbReference type="EMBL" id="CAD0088200.1"/>
    </source>
</evidence>
<sequence length="346" mass="38155">MSTTQGRSPEDHNDRSKSRASKACARCRLKKARCSGGVPCTNCRLADAVCHFGNFQRSQRKMFPEHYVRALEAQQHKLEVAVHTMYYRLIAANAWPGPRLMERDGNPLLHEILAVLGLLESSNDDRAQTSVAKPENEEHQNDSPSAEGSLVASPEEQYQIRRNSAPTPSQEVSHSRNPSSLSQSMMPEEARWFGGIPGLLSRTTGVQSLVAPRRMDFAPPLSSASKPQEPSANVRPGPQSLSTSFGQQQTFVAAQGLQSAAYQYPSLEGMDWNLLQESADWWYEDPGDPAEQQVAVAGDSSETQEGPCELDGLWQSSQDRGIPQATSDDDDGMDRALPTHFFKIGW</sequence>
<dbReference type="PROSITE" id="PS50048">
    <property type="entry name" value="ZN2_CY6_FUNGAL_2"/>
    <property type="match status" value="1"/>
</dbReference>
<organism evidence="4 5">
    <name type="scientific">Aureobasidium mustum</name>
    <dbReference type="NCBI Taxonomy" id="2773714"/>
    <lineage>
        <taxon>Eukaryota</taxon>
        <taxon>Fungi</taxon>
        <taxon>Dikarya</taxon>
        <taxon>Ascomycota</taxon>
        <taxon>Pezizomycotina</taxon>
        <taxon>Dothideomycetes</taxon>
        <taxon>Dothideomycetidae</taxon>
        <taxon>Dothideales</taxon>
        <taxon>Saccotheciaceae</taxon>
        <taxon>Aureobasidium</taxon>
    </lineage>
</organism>
<dbReference type="InterPro" id="IPR036864">
    <property type="entry name" value="Zn2-C6_fun-type_DNA-bd_sf"/>
</dbReference>
<feature type="compositionally biased region" description="Polar residues" evidence="2">
    <location>
        <begin position="160"/>
        <end position="185"/>
    </location>
</feature>